<dbReference type="Proteomes" id="UP000298663">
    <property type="component" value="Unassembled WGS sequence"/>
</dbReference>
<dbReference type="AlphaFoldDB" id="A0A4U5NV88"/>
<gene>
    <name evidence="1" type="ORF">L596_011719</name>
</gene>
<accession>A0A4U5NV88</accession>
<name>A0A4U5NV88_STECR</name>
<proteinExistence type="predicted"/>
<sequence>MQNVCIRLLPLRNVGRALNSHASSSKSSAVDLTKPQVVVCSNGVVACWHPKIEFAYENSRPIEESDLRFAKKKEAAVFNDAVLGDYERSRMRQGPTNAELTEIFYTSKNEWFTRTREDRLYDVAAPLPKRKK</sequence>
<protein>
    <submittedName>
        <fullName evidence="1">Uncharacterized protein</fullName>
    </submittedName>
</protein>
<evidence type="ECO:0000313" key="1">
    <source>
        <dbReference type="EMBL" id="TKR87302.1"/>
    </source>
</evidence>
<organism evidence="1 2">
    <name type="scientific">Steinernema carpocapsae</name>
    <name type="common">Entomopathogenic nematode</name>
    <dbReference type="NCBI Taxonomy" id="34508"/>
    <lineage>
        <taxon>Eukaryota</taxon>
        <taxon>Metazoa</taxon>
        <taxon>Ecdysozoa</taxon>
        <taxon>Nematoda</taxon>
        <taxon>Chromadorea</taxon>
        <taxon>Rhabditida</taxon>
        <taxon>Tylenchina</taxon>
        <taxon>Panagrolaimomorpha</taxon>
        <taxon>Strongyloidoidea</taxon>
        <taxon>Steinernematidae</taxon>
        <taxon>Steinernema</taxon>
    </lineage>
</organism>
<reference evidence="1 2" key="2">
    <citation type="journal article" date="2019" name="G3 (Bethesda)">
        <title>Hybrid Assembly of the Genome of the Entomopathogenic Nematode Steinernema carpocapsae Identifies the X-Chromosome.</title>
        <authorList>
            <person name="Serra L."/>
            <person name="Macchietto M."/>
            <person name="Macias-Munoz A."/>
            <person name="McGill C.J."/>
            <person name="Rodriguez I.M."/>
            <person name="Rodriguez B."/>
            <person name="Murad R."/>
            <person name="Mortazavi A."/>
        </authorList>
    </citation>
    <scope>NUCLEOTIDE SEQUENCE [LARGE SCALE GENOMIC DNA]</scope>
    <source>
        <strain evidence="1 2">ALL</strain>
    </source>
</reference>
<reference evidence="1 2" key="1">
    <citation type="journal article" date="2015" name="Genome Biol.">
        <title>Comparative genomics of Steinernema reveals deeply conserved gene regulatory networks.</title>
        <authorList>
            <person name="Dillman A.R."/>
            <person name="Macchietto M."/>
            <person name="Porter C.F."/>
            <person name="Rogers A."/>
            <person name="Williams B."/>
            <person name="Antoshechkin I."/>
            <person name="Lee M.M."/>
            <person name="Goodwin Z."/>
            <person name="Lu X."/>
            <person name="Lewis E.E."/>
            <person name="Goodrich-Blair H."/>
            <person name="Stock S.P."/>
            <person name="Adams B.J."/>
            <person name="Sternberg P.W."/>
            <person name="Mortazavi A."/>
        </authorList>
    </citation>
    <scope>NUCLEOTIDE SEQUENCE [LARGE SCALE GENOMIC DNA]</scope>
    <source>
        <strain evidence="1 2">ALL</strain>
    </source>
</reference>
<dbReference type="EMBL" id="AZBU02000003">
    <property type="protein sequence ID" value="TKR87302.1"/>
    <property type="molecule type" value="Genomic_DNA"/>
</dbReference>
<comment type="caution">
    <text evidence="1">The sequence shown here is derived from an EMBL/GenBank/DDBJ whole genome shotgun (WGS) entry which is preliminary data.</text>
</comment>
<dbReference type="OrthoDB" id="1107506at2759"/>
<dbReference type="Pfam" id="PF10210">
    <property type="entry name" value="MRP-S32"/>
    <property type="match status" value="1"/>
</dbReference>
<dbReference type="InterPro" id="IPR019346">
    <property type="entry name" value="Ribosomal_mL42"/>
</dbReference>
<evidence type="ECO:0000313" key="2">
    <source>
        <dbReference type="Proteomes" id="UP000298663"/>
    </source>
</evidence>
<dbReference type="STRING" id="34508.A0A4U5NV88"/>
<keyword evidence="2" id="KW-1185">Reference proteome</keyword>